<comment type="caution">
    <text evidence="4">The sequence shown here is derived from an EMBL/GenBank/DDBJ whole genome shotgun (WGS) entry which is preliminary data.</text>
</comment>
<evidence type="ECO:0000259" key="3">
    <source>
        <dbReference type="Pfam" id="PF14383"/>
    </source>
</evidence>
<gene>
    <name evidence="4" type="ORF">P3X46_030639</name>
</gene>
<evidence type="ECO:0000259" key="2">
    <source>
        <dbReference type="Pfam" id="PF14309"/>
    </source>
</evidence>
<feature type="domain" description="DUF3741" evidence="3">
    <location>
        <begin position="132"/>
        <end position="161"/>
    </location>
</feature>
<dbReference type="InterPro" id="IPR025486">
    <property type="entry name" value="DUF4378"/>
</dbReference>
<dbReference type="PANTHER" id="PTHR37751">
    <property type="entry name" value="LOW PROTEIN: M-PHASE INDUCER PHOSPHATASE-LIKE PROTEIN"/>
    <property type="match status" value="1"/>
</dbReference>
<sequence length="730" mass="81297">MGKEWYWVAGKSSKIGGVGGGGRLDKDRATNFSGCMCSVFQLFDFHQFQFPSHQQQPSLKPESFLSQPEPEPEPELPISKGAEAPRNSLESDEPSSPTIEAEDKSLNIPMGIQIKTNVDGNSSVQGAPKDSSSSEISSSPSTKTPNLVARLMGLDLLPDQSYSPTFSSSTLGTPNPRGKYHLHHHFRHRQFLQSKPSSHRSGLDSDFSGALSLPETPRISSARRSDVEHRLSLQINKENLSPNEELVLSRISSLKRKELKTEDENRSPGHYARQIVKQVKESVSRKVGLEITNTVKNRERASGDELVIQLKSKKMSKVLTKVNDGSSPGQHSTASCSPRLKFLEPRNRPIFGVPSAKEYSISQSLKPSISAHSLVNTKAPTKPKLRPMQQQKYHHHHRRRPIKKCKKVAEERFGPPLSLTKPPQSSDAIRKKREESFVRPAVATVENIPDENCKKTPLSNDLLNATFPTLLPVRNDPTLPATKIPQKPAPNAQESKRISPLSSCSSHSYKQQEAPNARGSNEKCNNGDRSNGAAATTKDRAAAEYEYITRILRRTGIDKDTPVSFTRWFSPSHPLEPSIFYYLDLDYFTATSPASTSSERYAYGQLSHRCNRKLLFDLVDEILAEILKPYKNLKPWATSSSGSRGGREDAQGSHLIDMLYSKVRSFPCADCRVLEDIDALVDKDMPLLKLQTEVAFGDEGEGIVTEIEKYILDSIIHETAAFFCDDELRE</sequence>
<evidence type="ECO:0000313" key="4">
    <source>
        <dbReference type="EMBL" id="KAJ9139948.1"/>
    </source>
</evidence>
<evidence type="ECO:0000313" key="5">
    <source>
        <dbReference type="Proteomes" id="UP001174677"/>
    </source>
</evidence>
<reference evidence="4" key="1">
    <citation type="journal article" date="2023" name="Plant Biotechnol. J.">
        <title>Chromosome-level wild Hevea brasiliensis genome provides new tools for genomic-assisted breeding and valuable loci to elevate rubber yield.</title>
        <authorList>
            <person name="Cheng H."/>
            <person name="Song X."/>
            <person name="Hu Y."/>
            <person name="Wu T."/>
            <person name="Yang Q."/>
            <person name="An Z."/>
            <person name="Feng S."/>
            <person name="Deng Z."/>
            <person name="Wu W."/>
            <person name="Zeng X."/>
            <person name="Tu M."/>
            <person name="Wang X."/>
            <person name="Huang H."/>
        </authorList>
    </citation>
    <scope>NUCLEOTIDE SEQUENCE</scope>
    <source>
        <strain evidence="4">MT/VB/25A 57/8</strain>
    </source>
</reference>
<name>A0ABQ9KKQ5_HEVBR</name>
<dbReference type="Pfam" id="PF14383">
    <property type="entry name" value="VARLMGL"/>
    <property type="match status" value="1"/>
</dbReference>
<feature type="compositionally biased region" description="Polar residues" evidence="1">
    <location>
        <begin position="114"/>
        <end position="125"/>
    </location>
</feature>
<evidence type="ECO:0008006" key="6">
    <source>
        <dbReference type="Google" id="ProtNLM"/>
    </source>
</evidence>
<evidence type="ECO:0000256" key="1">
    <source>
        <dbReference type="SAM" id="MobiDB-lite"/>
    </source>
</evidence>
<accession>A0ABQ9KKQ5</accession>
<feature type="region of interest" description="Disordered" evidence="1">
    <location>
        <begin position="191"/>
        <end position="224"/>
    </location>
</feature>
<protein>
    <recommendedName>
        <fullName evidence="6">DUF4378 domain-containing protein</fullName>
    </recommendedName>
</protein>
<proteinExistence type="predicted"/>
<feature type="domain" description="DUF4378" evidence="2">
    <location>
        <begin position="544"/>
        <end position="718"/>
    </location>
</feature>
<dbReference type="Proteomes" id="UP001174677">
    <property type="component" value="Chromosome 17"/>
</dbReference>
<dbReference type="PANTHER" id="PTHR37751:SF1">
    <property type="entry name" value="LOW PROTEIN: M-PHASE INDUCER PHOSPHATASE-LIKE PROTEIN"/>
    <property type="match status" value="1"/>
</dbReference>
<organism evidence="4 5">
    <name type="scientific">Hevea brasiliensis</name>
    <name type="common">Para rubber tree</name>
    <name type="synonym">Siphonia brasiliensis</name>
    <dbReference type="NCBI Taxonomy" id="3981"/>
    <lineage>
        <taxon>Eukaryota</taxon>
        <taxon>Viridiplantae</taxon>
        <taxon>Streptophyta</taxon>
        <taxon>Embryophyta</taxon>
        <taxon>Tracheophyta</taxon>
        <taxon>Spermatophyta</taxon>
        <taxon>Magnoliopsida</taxon>
        <taxon>eudicotyledons</taxon>
        <taxon>Gunneridae</taxon>
        <taxon>Pentapetalae</taxon>
        <taxon>rosids</taxon>
        <taxon>fabids</taxon>
        <taxon>Malpighiales</taxon>
        <taxon>Euphorbiaceae</taxon>
        <taxon>Crotonoideae</taxon>
        <taxon>Micrandreae</taxon>
        <taxon>Hevea</taxon>
    </lineage>
</organism>
<feature type="compositionally biased region" description="Basic residues" evidence="1">
    <location>
        <begin position="392"/>
        <end position="403"/>
    </location>
</feature>
<dbReference type="InterPro" id="IPR032795">
    <property type="entry name" value="DUF3741-assoc"/>
</dbReference>
<dbReference type="Pfam" id="PF14309">
    <property type="entry name" value="DUF4378"/>
    <property type="match status" value="1"/>
</dbReference>
<feature type="region of interest" description="Disordered" evidence="1">
    <location>
        <begin position="381"/>
        <end position="403"/>
    </location>
</feature>
<feature type="compositionally biased region" description="Low complexity" evidence="1">
    <location>
        <begin position="131"/>
        <end position="141"/>
    </location>
</feature>
<feature type="region of interest" description="Disordered" evidence="1">
    <location>
        <begin position="53"/>
        <end position="145"/>
    </location>
</feature>
<dbReference type="EMBL" id="JARPOI010000017">
    <property type="protein sequence ID" value="KAJ9139948.1"/>
    <property type="molecule type" value="Genomic_DNA"/>
</dbReference>
<keyword evidence="5" id="KW-1185">Reference proteome</keyword>
<feature type="region of interest" description="Disordered" evidence="1">
    <location>
        <begin position="474"/>
        <end position="538"/>
    </location>
</feature>
<feature type="compositionally biased region" description="Polar residues" evidence="1">
    <location>
        <begin position="500"/>
        <end position="529"/>
    </location>
</feature>